<reference evidence="3 4" key="2">
    <citation type="journal article" date="2017" name="Front. Plant Sci.">
        <title>Gene Classification and Mining of Molecular Markers Useful in Red Clover (Trifolium pratense) Breeding.</title>
        <authorList>
            <person name="Istvanek J."/>
            <person name="Dluhosova J."/>
            <person name="Dluhos P."/>
            <person name="Patkova L."/>
            <person name="Nedelnik J."/>
            <person name="Repkova J."/>
        </authorList>
    </citation>
    <scope>NUCLEOTIDE SEQUENCE [LARGE SCALE GENOMIC DNA]</scope>
    <source>
        <strain evidence="4">cv. Tatra</strain>
        <tissue evidence="3">Young leaves</tissue>
    </source>
</reference>
<reference evidence="3 4" key="1">
    <citation type="journal article" date="2014" name="Am. J. Bot.">
        <title>Genome assembly and annotation for red clover (Trifolium pratense; Fabaceae).</title>
        <authorList>
            <person name="Istvanek J."/>
            <person name="Jaros M."/>
            <person name="Krenek A."/>
            <person name="Repkova J."/>
        </authorList>
    </citation>
    <scope>NUCLEOTIDE SEQUENCE [LARGE SCALE GENOMIC DNA]</scope>
    <source>
        <strain evidence="4">cv. Tatra</strain>
        <tissue evidence="3">Young leaves</tissue>
    </source>
</reference>
<feature type="non-terminal residue" evidence="3">
    <location>
        <position position="1"/>
    </location>
</feature>
<organism evidence="3 4">
    <name type="scientific">Trifolium pratense</name>
    <name type="common">Red clover</name>
    <dbReference type="NCBI Taxonomy" id="57577"/>
    <lineage>
        <taxon>Eukaryota</taxon>
        <taxon>Viridiplantae</taxon>
        <taxon>Streptophyta</taxon>
        <taxon>Embryophyta</taxon>
        <taxon>Tracheophyta</taxon>
        <taxon>Spermatophyta</taxon>
        <taxon>Magnoliopsida</taxon>
        <taxon>eudicotyledons</taxon>
        <taxon>Gunneridae</taxon>
        <taxon>Pentapetalae</taxon>
        <taxon>rosids</taxon>
        <taxon>fabids</taxon>
        <taxon>Fabales</taxon>
        <taxon>Fabaceae</taxon>
        <taxon>Papilionoideae</taxon>
        <taxon>50 kb inversion clade</taxon>
        <taxon>NPAAA clade</taxon>
        <taxon>Hologalegina</taxon>
        <taxon>IRL clade</taxon>
        <taxon>Trifolieae</taxon>
        <taxon>Trifolium</taxon>
    </lineage>
</organism>
<evidence type="ECO:0000259" key="2">
    <source>
        <dbReference type="Pfam" id="PF00385"/>
    </source>
</evidence>
<sequence>LPPQSVDNHPIVTPLAILDSKIEISAGEPHKMVLVQWTGLSPDDTSWERWDELKDSYNLEDKVNFDGEGIDTYTPKDTHMDAGPSHDEPTMRPKRPIVLPKKLDGFVVYK</sequence>
<dbReference type="InterPro" id="IPR023780">
    <property type="entry name" value="Chromo_domain"/>
</dbReference>
<proteinExistence type="predicted"/>
<dbReference type="Pfam" id="PF00385">
    <property type="entry name" value="Chromo"/>
    <property type="match status" value="1"/>
</dbReference>
<evidence type="ECO:0000256" key="1">
    <source>
        <dbReference type="SAM" id="MobiDB-lite"/>
    </source>
</evidence>
<evidence type="ECO:0000313" key="3">
    <source>
        <dbReference type="EMBL" id="PNX82033.1"/>
    </source>
</evidence>
<dbReference type="SUPFAM" id="SSF54160">
    <property type="entry name" value="Chromo domain-like"/>
    <property type="match status" value="1"/>
</dbReference>
<accession>A0A2K3LU30</accession>
<name>A0A2K3LU30_TRIPR</name>
<feature type="compositionally biased region" description="Basic and acidic residues" evidence="1">
    <location>
        <begin position="74"/>
        <end position="91"/>
    </location>
</feature>
<gene>
    <name evidence="3" type="ORF">L195_g038060</name>
</gene>
<feature type="domain" description="Chromo" evidence="2">
    <location>
        <begin position="17"/>
        <end position="56"/>
    </location>
</feature>
<dbReference type="EMBL" id="ASHM01041137">
    <property type="protein sequence ID" value="PNX82033.1"/>
    <property type="molecule type" value="Genomic_DNA"/>
</dbReference>
<protein>
    <recommendedName>
        <fullName evidence="2">Chromo domain-containing protein</fullName>
    </recommendedName>
</protein>
<dbReference type="InterPro" id="IPR016197">
    <property type="entry name" value="Chromo-like_dom_sf"/>
</dbReference>
<evidence type="ECO:0000313" key="4">
    <source>
        <dbReference type="Proteomes" id="UP000236291"/>
    </source>
</evidence>
<dbReference type="AlphaFoldDB" id="A0A2K3LU30"/>
<dbReference type="Proteomes" id="UP000236291">
    <property type="component" value="Unassembled WGS sequence"/>
</dbReference>
<comment type="caution">
    <text evidence="3">The sequence shown here is derived from an EMBL/GenBank/DDBJ whole genome shotgun (WGS) entry which is preliminary data.</text>
</comment>
<feature type="region of interest" description="Disordered" evidence="1">
    <location>
        <begin position="67"/>
        <end position="96"/>
    </location>
</feature>